<evidence type="ECO:0000256" key="5">
    <source>
        <dbReference type="ARBA" id="ARBA00013958"/>
    </source>
</evidence>
<dbReference type="PRINTS" id="PR00834">
    <property type="entry name" value="PROTEASES2C"/>
</dbReference>
<keyword evidence="11" id="KW-0720">Serine protease</keyword>
<organism evidence="16 17">
    <name type="scientific">Pseudodesulfovibrio sediminis</name>
    <dbReference type="NCBI Taxonomy" id="2810563"/>
    <lineage>
        <taxon>Bacteria</taxon>
        <taxon>Pseudomonadati</taxon>
        <taxon>Thermodesulfobacteriota</taxon>
        <taxon>Desulfovibrionia</taxon>
        <taxon>Desulfovibrionales</taxon>
        <taxon>Desulfovibrionaceae</taxon>
    </lineage>
</organism>
<reference evidence="16" key="1">
    <citation type="journal article" date="2022" name="Arch. Microbiol.">
        <title>Pseudodesulfovibrio sediminis sp. nov., a mesophilic and neutrophilic sulfate-reducing bacterium isolated from sediment of a brackish lake.</title>
        <authorList>
            <person name="Takahashi A."/>
            <person name="Kojima H."/>
            <person name="Watanabe M."/>
            <person name="Fukui M."/>
        </authorList>
    </citation>
    <scope>NUCLEOTIDE SEQUENCE</scope>
    <source>
        <strain evidence="16">SF6</strain>
    </source>
</reference>
<evidence type="ECO:0000256" key="3">
    <source>
        <dbReference type="ARBA" id="ARBA00010541"/>
    </source>
</evidence>
<dbReference type="EC" id="3.4.21.107" evidence="4"/>
<comment type="catalytic activity">
    <reaction evidence="1">
        <text>Acts on substrates that are at least partially unfolded. The cleavage site P1 residue is normally between a pair of hydrophobic residues, such as Val-|-Val.</text>
        <dbReference type="EC" id="3.4.21.107"/>
    </reaction>
</comment>
<dbReference type="Gene3D" id="2.40.10.120">
    <property type="match status" value="1"/>
</dbReference>
<dbReference type="Gene3D" id="2.30.42.10">
    <property type="match status" value="2"/>
</dbReference>
<protein>
    <recommendedName>
        <fullName evidence="5">Probable periplasmic serine endoprotease DegP-like</fullName>
        <ecNumber evidence="4">3.4.21.107</ecNumber>
    </recommendedName>
    <alternativeName>
        <fullName evidence="13">Protease Do</fullName>
    </alternativeName>
</protein>
<dbReference type="EMBL" id="AP024485">
    <property type="protein sequence ID" value="BCS90016.1"/>
    <property type="molecule type" value="Genomic_DNA"/>
</dbReference>
<keyword evidence="10" id="KW-0378">Hydrolase</keyword>
<dbReference type="InterPro" id="IPR001478">
    <property type="entry name" value="PDZ"/>
</dbReference>
<comment type="similarity">
    <text evidence="3">Belongs to the peptidase S1C family.</text>
</comment>
<dbReference type="InterPro" id="IPR036034">
    <property type="entry name" value="PDZ_sf"/>
</dbReference>
<evidence type="ECO:0000256" key="1">
    <source>
        <dbReference type="ARBA" id="ARBA00001772"/>
    </source>
</evidence>
<dbReference type="RefSeq" id="WP_229591960.1">
    <property type="nucleotide sequence ID" value="NZ_AP024485.1"/>
</dbReference>
<dbReference type="InterPro" id="IPR001940">
    <property type="entry name" value="Peptidase_S1C"/>
</dbReference>
<evidence type="ECO:0000256" key="6">
    <source>
        <dbReference type="ARBA" id="ARBA00022670"/>
    </source>
</evidence>
<keyword evidence="7 14" id="KW-0732">Signal</keyword>
<keyword evidence="12" id="KW-0346">Stress response</keyword>
<evidence type="ECO:0000313" key="17">
    <source>
        <dbReference type="Proteomes" id="UP001053296"/>
    </source>
</evidence>
<dbReference type="PANTHER" id="PTHR22939:SF130">
    <property type="entry name" value="PERIPLASMIC SERINE ENDOPROTEASE DEGP-LIKE-RELATED"/>
    <property type="match status" value="1"/>
</dbReference>
<dbReference type="SUPFAM" id="SSF50156">
    <property type="entry name" value="PDZ domain-like"/>
    <property type="match status" value="2"/>
</dbReference>
<evidence type="ECO:0000259" key="15">
    <source>
        <dbReference type="PROSITE" id="PS50106"/>
    </source>
</evidence>
<name>A0ABM7PAG5_9BACT</name>
<feature type="signal peptide" evidence="14">
    <location>
        <begin position="1"/>
        <end position="24"/>
    </location>
</feature>
<sequence length="473" mass="50286">MTHKLHNFILTLTIALAVPMMVQADNGLPVFTELAAKAGKAVVFISTERTTTGGDGQAELFRQQVPEGHPFREFFDRFDKFFGQPQGQPRKQLGQGSGFVITPEGMIVTNNHVINGADKVTVRFQNDKATYEAEVVGADQETDLAVLKIKIGHKLPTLALGNSDAIQVGEWVLAIGNPFGLDNTVTAGIISAKHRIIGAGPFDNFLQTDASINPGNSGGPLLNMQGEVIGINTAINAAAENIGFAIPSSQAKKIIAQLQQGKVVQRGWLGVTIQRVSDTQAKALGLPETTGALIASVGKGHPADKGGVKQGDVILEVNGHKIADNNELLQRIAGLAPGDKARLVLWRSGKRVKKTVILGQRGEKTMASMAPEMQKPKEAKAVLGMALKSITDQEAKALGLETTQGLLVVSVDPNAAAGAEGIRQGDVVIQANQQDVNTVKELEGVIQRDKKRGAVMLLIKRQGKNSFVALPLD</sequence>
<dbReference type="CDD" id="cd10839">
    <property type="entry name" value="cpPDZ1_DegP-like"/>
    <property type="match status" value="1"/>
</dbReference>
<dbReference type="SUPFAM" id="SSF50494">
    <property type="entry name" value="Trypsin-like serine proteases"/>
    <property type="match status" value="1"/>
</dbReference>
<dbReference type="Pfam" id="PF00595">
    <property type="entry name" value="PDZ"/>
    <property type="match status" value="1"/>
</dbReference>
<feature type="chain" id="PRO_5047317637" description="Probable periplasmic serine endoprotease DegP-like" evidence="14">
    <location>
        <begin position="25"/>
        <end position="473"/>
    </location>
</feature>
<accession>A0ABM7PAG5</accession>
<keyword evidence="9" id="KW-0574">Periplasm</keyword>
<evidence type="ECO:0000256" key="7">
    <source>
        <dbReference type="ARBA" id="ARBA00022729"/>
    </source>
</evidence>
<dbReference type="PROSITE" id="PS50106">
    <property type="entry name" value="PDZ"/>
    <property type="match status" value="2"/>
</dbReference>
<evidence type="ECO:0000256" key="9">
    <source>
        <dbReference type="ARBA" id="ARBA00022764"/>
    </source>
</evidence>
<dbReference type="Pfam" id="PF13180">
    <property type="entry name" value="PDZ_2"/>
    <property type="match status" value="1"/>
</dbReference>
<keyword evidence="8" id="KW-0677">Repeat</keyword>
<evidence type="ECO:0000256" key="11">
    <source>
        <dbReference type="ARBA" id="ARBA00022825"/>
    </source>
</evidence>
<dbReference type="PANTHER" id="PTHR22939">
    <property type="entry name" value="SERINE PROTEASE FAMILY S1C HTRA-RELATED"/>
    <property type="match status" value="1"/>
</dbReference>
<evidence type="ECO:0000256" key="13">
    <source>
        <dbReference type="ARBA" id="ARBA00032850"/>
    </source>
</evidence>
<dbReference type="InterPro" id="IPR011782">
    <property type="entry name" value="Pept_S1C_Do"/>
</dbReference>
<dbReference type="Proteomes" id="UP001053296">
    <property type="component" value="Chromosome"/>
</dbReference>
<keyword evidence="17" id="KW-1185">Reference proteome</keyword>
<evidence type="ECO:0000256" key="12">
    <source>
        <dbReference type="ARBA" id="ARBA00023016"/>
    </source>
</evidence>
<proteinExistence type="inferred from homology"/>
<evidence type="ECO:0000256" key="4">
    <source>
        <dbReference type="ARBA" id="ARBA00013035"/>
    </source>
</evidence>
<dbReference type="NCBIfam" id="TIGR02037">
    <property type="entry name" value="degP_htrA_DO"/>
    <property type="match status" value="1"/>
</dbReference>
<evidence type="ECO:0000256" key="10">
    <source>
        <dbReference type="ARBA" id="ARBA00022801"/>
    </source>
</evidence>
<evidence type="ECO:0000256" key="2">
    <source>
        <dbReference type="ARBA" id="ARBA00004418"/>
    </source>
</evidence>
<comment type="subcellular location">
    <subcellularLocation>
        <location evidence="2">Periplasm</location>
    </subcellularLocation>
</comment>
<dbReference type="SMART" id="SM00228">
    <property type="entry name" value="PDZ"/>
    <property type="match status" value="2"/>
</dbReference>
<dbReference type="InterPro" id="IPR009003">
    <property type="entry name" value="Peptidase_S1_PA"/>
</dbReference>
<keyword evidence="6" id="KW-0645">Protease</keyword>
<gene>
    <name evidence="16" type="ORF">PSDVSF_32580</name>
</gene>
<evidence type="ECO:0000256" key="8">
    <source>
        <dbReference type="ARBA" id="ARBA00022737"/>
    </source>
</evidence>
<feature type="domain" description="PDZ" evidence="15">
    <location>
        <begin position="370"/>
        <end position="463"/>
    </location>
</feature>
<feature type="domain" description="PDZ" evidence="15">
    <location>
        <begin position="270"/>
        <end position="322"/>
    </location>
</feature>
<evidence type="ECO:0000256" key="14">
    <source>
        <dbReference type="SAM" id="SignalP"/>
    </source>
</evidence>
<evidence type="ECO:0000313" key="16">
    <source>
        <dbReference type="EMBL" id="BCS90016.1"/>
    </source>
</evidence>
<dbReference type="Pfam" id="PF13365">
    <property type="entry name" value="Trypsin_2"/>
    <property type="match status" value="1"/>
</dbReference>